<keyword evidence="5" id="KW-1185">Reference proteome</keyword>
<accession>A0A6N7PPS8</accession>
<evidence type="ECO:0000313" key="4">
    <source>
        <dbReference type="EMBL" id="MRG92816.1"/>
    </source>
</evidence>
<organism evidence="4 5">
    <name type="scientific">Polyangium spumosum</name>
    <dbReference type="NCBI Taxonomy" id="889282"/>
    <lineage>
        <taxon>Bacteria</taxon>
        <taxon>Pseudomonadati</taxon>
        <taxon>Myxococcota</taxon>
        <taxon>Polyangia</taxon>
        <taxon>Polyangiales</taxon>
        <taxon>Polyangiaceae</taxon>
        <taxon>Polyangium</taxon>
    </lineage>
</organism>
<gene>
    <name evidence="4" type="ORF">GF068_12875</name>
</gene>
<evidence type="ECO:0000256" key="2">
    <source>
        <dbReference type="SAM" id="MobiDB-lite"/>
    </source>
</evidence>
<dbReference type="GO" id="GO:0005829">
    <property type="term" value="C:cytosol"/>
    <property type="evidence" value="ECO:0007669"/>
    <property type="project" value="TreeGrafter"/>
</dbReference>
<dbReference type="Gene3D" id="1.10.260.40">
    <property type="entry name" value="lambda repressor-like DNA-binding domains"/>
    <property type="match status" value="1"/>
</dbReference>
<dbReference type="PANTHER" id="PTHR46797">
    <property type="entry name" value="HTH-TYPE TRANSCRIPTIONAL REGULATOR"/>
    <property type="match status" value="1"/>
</dbReference>
<name>A0A6N7PPS8_9BACT</name>
<dbReference type="InterPro" id="IPR010982">
    <property type="entry name" value="Lambda_DNA-bd_dom_sf"/>
</dbReference>
<dbReference type="PROSITE" id="PS50943">
    <property type="entry name" value="HTH_CROC1"/>
    <property type="match status" value="1"/>
</dbReference>
<dbReference type="InterPro" id="IPR001387">
    <property type="entry name" value="Cro/C1-type_HTH"/>
</dbReference>
<proteinExistence type="predicted"/>
<dbReference type="GO" id="GO:0003677">
    <property type="term" value="F:DNA binding"/>
    <property type="evidence" value="ECO:0007669"/>
    <property type="project" value="UniProtKB-KW"/>
</dbReference>
<reference evidence="4 5" key="1">
    <citation type="submission" date="2019-10" db="EMBL/GenBank/DDBJ databases">
        <title>A soil myxobacterium in the family Polyangiaceae.</title>
        <authorList>
            <person name="Li Y."/>
            <person name="Wang J."/>
        </authorList>
    </citation>
    <scope>NUCLEOTIDE SEQUENCE [LARGE SCALE GENOMIC DNA]</scope>
    <source>
        <strain evidence="4 5">DSM 14734</strain>
    </source>
</reference>
<comment type="caution">
    <text evidence="4">The sequence shown here is derived from an EMBL/GenBank/DDBJ whole genome shotgun (WGS) entry which is preliminary data.</text>
</comment>
<feature type="domain" description="HTH cro/C1-type" evidence="3">
    <location>
        <begin position="55"/>
        <end position="109"/>
    </location>
</feature>
<dbReference type="Pfam" id="PF01381">
    <property type="entry name" value="HTH_3"/>
    <property type="match status" value="1"/>
</dbReference>
<evidence type="ECO:0000313" key="5">
    <source>
        <dbReference type="Proteomes" id="UP000440224"/>
    </source>
</evidence>
<dbReference type="SMART" id="SM00530">
    <property type="entry name" value="HTH_XRE"/>
    <property type="match status" value="1"/>
</dbReference>
<dbReference type="Proteomes" id="UP000440224">
    <property type="component" value="Unassembled WGS sequence"/>
</dbReference>
<feature type="region of interest" description="Disordered" evidence="2">
    <location>
        <begin position="1"/>
        <end position="38"/>
    </location>
</feature>
<dbReference type="AlphaFoldDB" id="A0A6N7PPS8"/>
<dbReference type="CDD" id="cd00093">
    <property type="entry name" value="HTH_XRE"/>
    <property type="match status" value="1"/>
</dbReference>
<sequence>MSSSTRGVHGRAEVRRGQRNTAYRPLFRRGRQRRPAGVTRSARVVEVLGYIGANVRRLRLSRGLTQEQLAEAAELDLRFLQRVERGQTNVGVAVIVALAGALGVPPGRLFRKATLPEAKPGRPRKRTQGWR</sequence>
<evidence type="ECO:0000259" key="3">
    <source>
        <dbReference type="PROSITE" id="PS50943"/>
    </source>
</evidence>
<protein>
    <submittedName>
        <fullName evidence="4">Helix-turn-helix domain-containing protein</fullName>
    </submittedName>
</protein>
<keyword evidence="1" id="KW-0238">DNA-binding</keyword>
<dbReference type="SUPFAM" id="SSF47413">
    <property type="entry name" value="lambda repressor-like DNA-binding domains"/>
    <property type="match status" value="1"/>
</dbReference>
<dbReference type="OrthoDB" id="9815697at2"/>
<evidence type="ECO:0000256" key="1">
    <source>
        <dbReference type="ARBA" id="ARBA00023125"/>
    </source>
</evidence>
<dbReference type="GO" id="GO:0003700">
    <property type="term" value="F:DNA-binding transcription factor activity"/>
    <property type="evidence" value="ECO:0007669"/>
    <property type="project" value="TreeGrafter"/>
</dbReference>
<dbReference type="PANTHER" id="PTHR46797:SF1">
    <property type="entry name" value="METHYLPHOSPHONATE SYNTHASE"/>
    <property type="match status" value="1"/>
</dbReference>
<dbReference type="InterPro" id="IPR050807">
    <property type="entry name" value="TransReg_Diox_bact_type"/>
</dbReference>
<dbReference type="EMBL" id="WJIE01000003">
    <property type="protein sequence ID" value="MRG92816.1"/>
    <property type="molecule type" value="Genomic_DNA"/>
</dbReference>